<evidence type="ECO:0000313" key="3">
    <source>
        <dbReference type="Proteomes" id="UP000270296"/>
    </source>
</evidence>
<dbReference type="WBParaSite" id="SBAD_0000375701-mRNA-1">
    <property type="protein sequence ID" value="SBAD_0000375701-mRNA-1"/>
    <property type="gene ID" value="SBAD_0000375701"/>
</dbReference>
<dbReference type="EMBL" id="UZAM01007837">
    <property type="protein sequence ID" value="VDP01719.1"/>
    <property type="molecule type" value="Genomic_DNA"/>
</dbReference>
<dbReference type="Proteomes" id="UP000270296">
    <property type="component" value="Unassembled WGS sequence"/>
</dbReference>
<dbReference type="AlphaFoldDB" id="A0A183IIZ7"/>
<evidence type="ECO:0000313" key="2">
    <source>
        <dbReference type="EMBL" id="VDP01719.1"/>
    </source>
</evidence>
<evidence type="ECO:0000313" key="4">
    <source>
        <dbReference type="WBParaSite" id="SBAD_0000375701-mRNA-1"/>
    </source>
</evidence>
<proteinExistence type="predicted"/>
<evidence type="ECO:0000256" key="1">
    <source>
        <dbReference type="SAM" id="MobiDB-lite"/>
    </source>
</evidence>
<sequence>MQILPVVDRVSDQSDHSRQHGNQRHLRHGDDHWHGEVASFLPQMSPDALQLWSYLDVQLETTGANGCVRCGCVTAGPVVFTLPAP</sequence>
<gene>
    <name evidence="2" type="ORF">SBAD_LOCUS3596</name>
</gene>
<reference evidence="2 3" key="2">
    <citation type="submission" date="2018-11" db="EMBL/GenBank/DDBJ databases">
        <authorList>
            <consortium name="Pathogen Informatics"/>
        </authorList>
    </citation>
    <scope>NUCLEOTIDE SEQUENCE [LARGE SCALE GENOMIC DNA]</scope>
</reference>
<feature type="compositionally biased region" description="Basic and acidic residues" evidence="1">
    <location>
        <begin position="9"/>
        <end position="18"/>
    </location>
</feature>
<keyword evidence="3" id="KW-1185">Reference proteome</keyword>
<feature type="region of interest" description="Disordered" evidence="1">
    <location>
        <begin position="1"/>
        <end position="30"/>
    </location>
</feature>
<organism evidence="4">
    <name type="scientific">Soboliphyme baturini</name>
    <dbReference type="NCBI Taxonomy" id="241478"/>
    <lineage>
        <taxon>Eukaryota</taxon>
        <taxon>Metazoa</taxon>
        <taxon>Ecdysozoa</taxon>
        <taxon>Nematoda</taxon>
        <taxon>Enoplea</taxon>
        <taxon>Dorylaimia</taxon>
        <taxon>Dioctophymatida</taxon>
        <taxon>Dioctophymatoidea</taxon>
        <taxon>Soboliphymatidae</taxon>
        <taxon>Soboliphyme</taxon>
    </lineage>
</organism>
<protein>
    <submittedName>
        <fullName evidence="4">AraC family transcriptional regulator</fullName>
    </submittedName>
</protein>
<name>A0A183IIZ7_9BILA</name>
<accession>A0A183IIZ7</accession>
<reference evidence="4" key="1">
    <citation type="submission" date="2016-06" db="UniProtKB">
        <authorList>
            <consortium name="WormBaseParasite"/>
        </authorList>
    </citation>
    <scope>IDENTIFICATION</scope>
</reference>